<proteinExistence type="predicted"/>
<gene>
    <name evidence="4" type="ORF">SLS62_005825</name>
</gene>
<keyword evidence="2 3" id="KW-0040">ANK repeat</keyword>
<dbReference type="EMBL" id="JAKJXP020000040">
    <property type="protein sequence ID" value="KAK7752289.1"/>
    <property type="molecule type" value="Genomic_DNA"/>
</dbReference>
<dbReference type="Pfam" id="PF12796">
    <property type="entry name" value="Ank_2"/>
    <property type="match status" value="1"/>
</dbReference>
<dbReference type="Gene3D" id="1.25.40.20">
    <property type="entry name" value="Ankyrin repeat-containing domain"/>
    <property type="match status" value="1"/>
</dbReference>
<evidence type="ECO:0000313" key="5">
    <source>
        <dbReference type="Proteomes" id="UP001320420"/>
    </source>
</evidence>
<dbReference type="PANTHER" id="PTHR24166">
    <property type="entry name" value="ROLLING PEBBLES, ISOFORM B"/>
    <property type="match status" value="1"/>
</dbReference>
<evidence type="ECO:0000256" key="1">
    <source>
        <dbReference type="ARBA" id="ARBA00022737"/>
    </source>
</evidence>
<dbReference type="InterPro" id="IPR002110">
    <property type="entry name" value="Ankyrin_rpt"/>
</dbReference>
<dbReference type="SUPFAM" id="SSF48403">
    <property type="entry name" value="Ankyrin repeat"/>
    <property type="match status" value="1"/>
</dbReference>
<accession>A0AAN9UNN3</accession>
<sequence length="497" mass="55349">MQLFDLPPELVHKVFQSIVLSRDLTRVMRMRFVNRHFKEYIDAAILALRLLSNVTDSARQLGQRLWPAWDSNEDWVSYVYNYLASQALEEGPNESSLGRVYRVAQALCEQDGDTKRETLQAHLKSLVRLAARDTAWFFVGSPTSTMNNYTDPELKADICVAAIYLGRKSYVEQSIAQSIMHRPINGSAHVPSRLFGDAFGVAMLQGDLDMIKLVLSRTGEYTEGGTIATLSQLKVLTSTSDHGHRAAFDFAFDMEPFNSPTEGQSRVTYRTTSTLENVLSSTRWPAVYDRVAEILGPRSEPFDKPEKNLSDGLDRSAAKGRLEMVRHFLDKGVSPDAKFDRDHQPLLSAIRGGDARIVSMLLDAGADPNLHLPAPHTSLTEAAWKRNVALAKLLLDRGADVDKGRPAPVVVAVFKEDLGMFRLLREHGARLDTPETGGSAMALAKLHGLSSMVELLVGEGVGEDVVLHDVASKGEDLWHRRFWPRWALAPRLARYCL</sequence>
<evidence type="ECO:0000256" key="2">
    <source>
        <dbReference type="ARBA" id="ARBA00023043"/>
    </source>
</evidence>
<dbReference type="PROSITE" id="PS50297">
    <property type="entry name" value="ANK_REP_REGION"/>
    <property type="match status" value="1"/>
</dbReference>
<feature type="repeat" description="ANK" evidence="3">
    <location>
        <begin position="341"/>
        <end position="373"/>
    </location>
</feature>
<dbReference type="AlphaFoldDB" id="A0AAN9UNN3"/>
<evidence type="ECO:0000313" key="4">
    <source>
        <dbReference type="EMBL" id="KAK7752289.1"/>
    </source>
</evidence>
<dbReference type="PANTHER" id="PTHR24166:SF48">
    <property type="entry name" value="PROTEIN VAPYRIN"/>
    <property type="match status" value="1"/>
</dbReference>
<dbReference type="SMART" id="SM00248">
    <property type="entry name" value="ANK"/>
    <property type="match status" value="5"/>
</dbReference>
<dbReference type="InterPro" id="IPR050889">
    <property type="entry name" value="Dendritic_Spine_Reg/Scaffold"/>
</dbReference>
<protein>
    <submittedName>
        <fullName evidence="4">Uncharacterized protein</fullName>
    </submittedName>
</protein>
<comment type="caution">
    <text evidence="4">The sequence shown here is derived from an EMBL/GenBank/DDBJ whole genome shotgun (WGS) entry which is preliminary data.</text>
</comment>
<dbReference type="PROSITE" id="PS50088">
    <property type="entry name" value="ANK_REPEAT"/>
    <property type="match status" value="1"/>
</dbReference>
<dbReference type="Proteomes" id="UP001320420">
    <property type="component" value="Unassembled WGS sequence"/>
</dbReference>
<name>A0AAN9UNN3_9PEZI</name>
<keyword evidence="5" id="KW-1185">Reference proteome</keyword>
<keyword evidence="1" id="KW-0677">Repeat</keyword>
<organism evidence="4 5">
    <name type="scientific">Diatrype stigma</name>
    <dbReference type="NCBI Taxonomy" id="117547"/>
    <lineage>
        <taxon>Eukaryota</taxon>
        <taxon>Fungi</taxon>
        <taxon>Dikarya</taxon>
        <taxon>Ascomycota</taxon>
        <taxon>Pezizomycotina</taxon>
        <taxon>Sordariomycetes</taxon>
        <taxon>Xylariomycetidae</taxon>
        <taxon>Xylariales</taxon>
        <taxon>Diatrypaceae</taxon>
        <taxon>Diatrype</taxon>
    </lineage>
</organism>
<evidence type="ECO:0000256" key="3">
    <source>
        <dbReference type="PROSITE-ProRule" id="PRU00023"/>
    </source>
</evidence>
<reference evidence="4 5" key="1">
    <citation type="submission" date="2024-02" db="EMBL/GenBank/DDBJ databases">
        <title>De novo assembly and annotation of 12 fungi associated with fruit tree decline syndrome in Ontario, Canada.</title>
        <authorList>
            <person name="Sulman M."/>
            <person name="Ellouze W."/>
            <person name="Ilyukhin E."/>
        </authorList>
    </citation>
    <scope>NUCLEOTIDE SEQUENCE [LARGE SCALE GENOMIC DNA]</scope>
    <source>
        <strain evidence="4 5">M11/M66-122</strain>
    </source>
</reference>
<dbReference type="InterPro" id="IPR036770">
    <property type="entry name" value="Ankyrin_rpt-contain_sf"/>
</dbReference>